<evidence type="ECO:0000313" key="12">
    <source>
        <dbReference type="Proteomes" id="UP000256774"/>
    </source>
</evidence>
<accession>A0A3E0H8P5</accession>
<keyword evidence="12" id="KW-1185">Reference proteome</keyword>
<dbReference type="AlphaFoldDB" id="A0A3E0H8P5"/>
<comment type="subcellular location">
    <subcellularLocation>
        <location evidence="1 7">Periplasm</location>
    </subcellularLocation>
</comment>
<keyword evidence="4 7" id="KW-0574">Periplasm</keyword>
<comment type="caution">
    <text evidence="11">The sequence shown here is derived from an EMBL/GenBank/DDBJ whole genome shotgun (WGS) entry which is preliminary data.</text>
</comment>
<proteinExistence type="inferred from homology"/>
<feature type="chain" id="PRO_5017717385" description="Thiol:disulfide interchange protein" evidence="9">
    <location>
        <begin position="20"/>
        <end position="202"/>
    </location>
</feature>
<evidence type="ECO:0000256" key="2">
    <source>
        <dbReference type="ARBA" id="ARBA00005791"/>
    </source>
</evidence>
<reference evidence="11 12" key="1">
    <citation type="submission" date="2018-08" db="EMBL/GenBank/DDBJ databases">
        <title>Genomic Encyclopedia of Type Strains, Phase IV (KMG-IV): sequencing the most valuable type-strain genomes for metagenomic binning, comparative biology and taxonomic classification.</title>
        <authorList>
            <person name="Goeker M."/>
        </authorList>
    </citation>
    <scope>NUCLEOTIDE SEQUENCE [LARGE SCALE GENOMIC DNA]</scope>
    <source>
        <strain evidence="11 12">DSM 26022</strain>
    </source>
</reference>
<dbReference type="SUPFAM" id="SSF52833">
    <property type="entry name" value="Thioredoxin-like"/>
    <property type="match status" value="1"/>
</dbReference>
<organism evidence="11 12">
    <name type="scientific">Paraperlucidibaca baekdonensis</name>
    <dbReference type="NCBI Taxonomy" id="748120"/>
    <lineage>
        <taxon>Bacteria</taxon>
        <taxon>Pseudomonadati</taxon>
        <taxon>Pseudomonadota</taxon>
        <taxon>Gammaproteobacteria</taxon>
        <taxon>Moraxellales</taxon>
        <taxon>Moraxellaceae</taxon>
        <taxon>Paraperlucidibaca</taxon>
    </lineage>
</organism>
<evidence type="ECO:0000256" key="3">
    <source>
        <dbReference type="ARBA" id="ARBA00022729"/>
    </source>
</evidence>
<dbReference type="Proteomes" id="UP000256774">
    <property type="component" value="Unassembled WGS sequence"/>
</dbReference>
<comment type="similarity">
    <text evidence="2">Belongs to the thioredoxin family. DsbA subfamily.</text>
</comment>
<dbReference type="Gene3D" id="3.40.30.10">
    <property type="entry name" value="Glutaredoxin"/>
    <property type="match status" value="1"/>
</dbReference>
<evidence type="ECO:0000256" key="9">
    <source>
        <dbReference type="SAM" id="SignalP"/>
    </source>
</evidence>
<dbReference type="PANTHER" id="PTHR35891:SF2">
    <property type="entry name" value="THIOL:DISULFIDE INTERCHANGE PROTEIN DSBA"/>
    <property type="match status" value="1"/>
</dbReference>
<dbReference type="OrthoDB" id="9784896at2"/>
<evidence type="ECO:0000256" key="6">
    <source>
        <dbReference type="ARBA" id="ARBA00023284"/>
    </source>
</evidence>
<feature type="signal peptide" evidence="9">
    <location>
        <begin position="1"/>
        <end position="19"/>
    </location>
</feature>
<dbReference type="InterPro" id="IPR013766">
    <property type="entry name" value="Thioredoxin_domain"/>
</dbReference>
<dbReference type="InterPro" id="IPR050824">
    <property type="entry name" value="Thiol_disulfide_DsbA"/>
</dbReference>
<dbReference type="EMBL" id="QUNR01000001">
    <property type="protein sequence ID" value="REH40081.1"/>
    <property type="molecule type" value="Genomic_DNA"/>
</dbReference>
<name>A0A3E0H8P5_9GAMM</name>
<keyword evidence="5 7" id="KW-1015">Disulfide bond</keyword>
<sequence length="202" mass="22181">MMKKFFAILLLTLPTWAMALTPVAGKDYTVLTNPTPALSDGQVEVREFFWYGCPHCYTLEPHVAAWLKTKPEGVRFERSPAALNAVWEANARGYYVAEALGIVEKTHGPLFAAIQVDKQRLFSQKSLAAFYAGFGVKEANFNGLYNSFTVSAKVAQSRNLAMRYQLTGVPAMVVNGKYLVPGEGARTIAVVKALVAQERSGK</sequence>
<keyword evidence="6" id="KW-0676">Redox-active center</keyword>
<dbReference type="CDD" id="cd03019">
    <property type="entry name" value="DsbA_DsbA"/>
    <property type="match status" value="1"/>
</dbReference>
<dbReference type="InterPro" id="IPR036249">
    <property type="entry name" value="Thioredoxin-like_sf"/>
</dbReference>
<evidence type="ECO:0000256" key="7">
    <source>
        <dbReference type="PIRNR" id="PIRNR001488"/>
    </source>
</evidence>
<dbReference type="InterPro" id="IPR023205">
    <property type="entry name" value="DsbA/DsbL"/>
</dbReference>
<dbReference type="Pfam" id="PF01323">
    <property type="entry name" value="DSBA"/>
    <property type="match status" value="1"/>
</dbReference>
<evidence type="ECO:0000313" key="11">
    <source>
        <dbReference type="EMBL" id="REH40081.1"/>
    </source>
</evidence>
<protein>
    <recommendedName>
        <fullName evidence="7">Thiol:disulfide interchange protein</fullName>
    </recommendedName>
</protein>
<dbReference type="PROSITE" id="PS51352">
    <property type="entry name" value="THIOREDOXIN_2"/>
    <property type="match status" value="1"/>
</dbReference>
<gene>
    <name evidence="11" type="ORF">DFR26_0280</name>
</gene>
<dbReference type="GO" id="GO:0016491">
    <property type="term" value="F:oxidoreductase activity"/>
    <property type="evidence" value="ECO:0007669"/>
    <property type="project" value="InterPro"/>
</dbReference>
<dbReference type="InterPro" id="IPR001853">
    <property type="entry name" value="DSBA-like_thioredoxin_dom"/>
</dbReference>
<dbReference type="PANTHER" id="PTHR35891">
    <property type="entry name" value="THIOL:DISULFIDE INTERCHANGE PROTEIN DSBA"/>
    <property type="match status" value="1"/>
</dbReference>
<evidence type="ECO:0000256" key="8">
    <source>
        <dbReference type="PIRSR" id="PIRSR001488-1"/>
    </source>
</evidence>
<feature type="disulfide bond" description="Redox-active" evidence="8">
    <location>
        <begin position="53"/>
        <end position="56"/>
    </location>
</feature>
<evidence type="ECO:0000256" key="4">
    <source>
        <dbReference type="ARBA" id="ARBA00022764"/>
    </source>
</evidence>
<evidence type="ECO:0000259" key="10">
    <source>
        <dbReference type="PROSITE" id="PS51352"/>
    </source>
</evidence>
<evidence type="ECO:0000256" key="1">
    <source>
        <dbReference type="ARBA" id="ARBA00004418"/>
    </source>
</evidence>
<dbReference type="GO" id="GO:0042597">
    <property type="term" value="C:periplasmic space"/>
    <property type="evidence" value="ECO:0007669"/>
    <property type="project" value="UniProtKB-SubCell"/>
</dbReference>
<evidence type="ECO:0000256" key="5">
    <source>
        <dbReference type="ARBA" id="ARBA00023157"/>
    </source>
</evidence>
<keyword evidence="3 9" id="KW-0732">Signal</keyword>
<feature type="domain" description="Thioredoxin" evidence="10">
    <location>
        <begin position="9"/>
        <end position="200"/>
    </location>
</feature>
<dbReference type="PIRSF" id="PIRSF001488">
    <property type="entry name" value="Tdi_protein"/>
    <property type="match status" value="1"/>
</dbReference>